<dbReference type="Proteomes" id="UP001221142">
    <property type="component" value="Unassembled WGS sequence"/>
</dbReference>
<evidence type="ECO:0000313" key="5">
    <source>
        <dbReference type="Proteomes" id="UP001221142"/>
    </source>
</evidence>
<dbReference type="GO" id="GO:0016887">
    <property type="term" value="F:ATP hydrolysis activity"/>
    <property type="evidence" value="ECO:0007669"/>
    <property type="project" value="InterPro"/>
</dbReference>
<dbReference type="EMBL" id="JARKIF010000032">
    <property type="protein sequence ID" value="KAJ7611789.1"/>
    <property type="molecule type" value="Genomic_DNA"/>
</dbReference>
<organism evidence="4 5">
    <name type="scientific">Roridomyces roridus</name>
    <dbReference type="NCBI Taxonomy" id="1738132"/>
    <lineage>
        <taxon>Eukaryota</taxon>
        <taxon>Fungi</taxon>
        <taxon>Dikarya</taxon>
        <taxon>Basidiomycota</taxon>
        <taxon>Agaricomycotina</taxon>
        <taxon>Agaricomycetes</taxon>
        <taxon>Agaricomycetidae</taxon>
        <taxon>Agaricales</taxon>
        <taxon>Marasmiineae</taxon>
        <taxon>Mycenaceae</taxon>
        <taxon>Roridomyces</taxon>
    </lineage>
</organism>
<dbReference type="InterPro" id="IPR003439">
    <property type="entry name" value="ABC_transporter-like_ATP-bd"/>
</dbReference>
<protein>
    <submittedName>
        <fullName evidence="4">P-loop containing nucleoside triphosphate hydrolase protein</fullName>
    </submittedName>
</protein>
<sequence length="671" mass="74651">MVSEKKEEDASGPPIQSMQLGVYRVVTEASLPFNFREQWKRSAKLTPTVLRLVKDIYSSSPGLFCLYLLFVFWNNVVDSTLSLHLSGRVLAIIEEGLKAGRPDGPALFQAVALRMIGLALSAAVEWCMDHIYERLAQRSDTRVQQFVLQCKLATDLTGVQANISSNHIHERLPFQVFYYLLQGVLYSMGAVTQLGYVIRLVRSTGHGPAFTLICIAHPILQSTLQRVLWSKPHIVEADNPHFLRKSGLRELSDAKYRQDIITGDIVAYVIQEFRRAVNLLGDTDISSPHDQYSRQSGYSSHLVTKLAVELPMLYYAVNSILNPTAFSLSTIATLHQSETLLSYTFQSAFSFIQYGAHRVAGVQALYDLGNVAHEMKDGDLPYPPLDSRHEQGMPFELKNVSFSYPGTTAKALNDITLSIKPGQLVVVVGSNGSGKSTIVKLLTRLYDATSGCILIDGQDIKSYRIPDLRQATATLTQDHHLYPLSLGENIGLGNPARVDDLEMIREAARQGGAEDMIAKLADGLGTVLERPRGLQWSNLEEGEKEGNEQLKAAVEKMKKEADVSGGERQRLVASRTFMRFTSNTVKLVCVDEPSSSLDPQAEWQLFNNLRQVREGKTMIFVTHRFGHLTKHADVILCMKEGAIIESGTHEELLELGGEYCKMFNIQAKAFD</sequence>
<keyword evidence="5" id="KW-1185">Reference proteome</keyword>
<reference evidence="4" key="1">
    <citation type="submission" date="2023-03" db="EMBL/GenBank/DDBJ databases">
        <title>Massive genome expansion in bonnet fungi (Mycena s.s.) driven by repeated elements and novel gene families across ecological guilds.</title>
        <authorList>
            <consortium name="Lawrence Berkeley National Laboratory"/>
            <person name="Harder C.B."/>
            <person name="Miyauchi S."/>
            <person name="Viragh M."/>
            <person name="Kuo A."/>
            <person name="Thoen E."/>
            <person name="Andreopoulos B."/>
            <person name="Lu D."/>
            <person name="Skrede I."/>
            <person name="Drula E."/>
            <person name="Henrissat B."/>
            <person name="Morin E."/>
            <person name="Kohler A."/>
            <person name="Barry K."/>
            <person name="LaButti K."/>
            <person name="Morin E."/>
            <person name="Salamov A."/>
            <person name="Lipzen A."/>
            <person name="Mereny Z."/>
            <person name="Hegedus B."/>
            <person name="Baldrian P."/>
            <person name="Stursova M."/>
            <person name="Weitz H."/>
            <person name="Taylor A."/>
            <person name="Grigoriev I.V."/>
            <person name="Nagy L.G."/>
            <person name="Martin F."/>
            <person name="Kauserud H."/>
        </authorList>
    </citation>
    <scope>NUCLEOTIDE SEQUENCE</scope>
    <source>
        <strain evidence="4">9284</strain>
    </source>
</reference>
<dbReference type="PANTHER" id="PTHR24221">
    <property type="entry name" value="ATP-BINDING CASSETTE SUB-FAMILY B"/>
    <property type="match status" value="1"/>
</dbReference>
<keyword evidence="1" id="KW-0547">Nucleotide-binding</keyword>
<dbReference type="GO" id="GO:0034040">
    <property type="term" value="F:ATPase-coupled lipid transmembrane transporter activity"/>
    <property type="evidence" value="ECO:0007669"/>
    <property type="project" value="TreeGrafter"/>
</dbReference>
<comment type="caution">
    <text evidence="4">The sequence shown here is derived from an EMBL/GenBank/DDBJ whole genome shotgun (WGS) entry which is preliminary data.</text>
</comment>
<accession>A0AAD7FA88</accession>
<feature type="domain" description="ABC transporter" evidence="3">
    <location>
        <begin position="395"/>
        <end position="665"/>
    </location>
</feature>
<evidence type="ECO:0000313" key="4">
    <source>
        <dbReference type="EMBL" id="KAJ7611789.1"/>
    </source>
</evidence>
<proteinExistence type="predicted"/>
<dbReference type="PANTHER" id="PTHR24221:SF646">
    <property type="entry name" value="HAEMOLYSIN SECRETION ATP-BINDING PROTEIN"/>
    <property type="match status" value="1"/>
</dbReference>
<dbReference type="InterPro" id="IPR027417">
    <property type="entry name" value="P-loop_NTPase"/>
</dbReference>
<evidence type="ECO:0000256" key="2">
    <source>
        <dbReference type="ARBA" id="ARBA00022840"/>
    </source>
</evidence>
<keyword evidence="2" id="KW-0067">ATP-binding</keyword>
<dbReference type="Gene3D" id="3.40.50.300">
    <property type="entry name" value="P-loop containing nucleotide triphosphate hydrolases"/>
    <property type="match status" value="1"/>
</dbReference>
<dbReference type="Pfam" id="PF00005">
    <property type="entry name" value="ABC_tran"/>
    <property type="match status" value="1"/>
</dbReference>
<keyword evidence="4" id="KW-0378">Hydrolase</keyword>
<dbReference type="InterPro" id="IPR039421">
    <property type="entry name" value="Type_1_exporter"/>
</dbReference>
<evidence type="ECO:0000256" key="1">
    <source>
        <dbReference type="ARBA" id="ARBA00022741"/>
    </source>
</evidence>
<dbReference type="SUPFAM" id="SSF52540">
    <property type="entry name" value="P-loop containing nucleoside triphosphate hydrolases"/>
    <property type="match status" value="1"/>
</dbReference>
<name>A0AAD7FA88_9AGAR</name>
<evidence type="ECO:0000259" key="3">
    <source>
        <dbReference type="PROSITE" id="PS50893"/>
    </source>
</evidence>
<dbReference type="GO" id="GO:0005524">
    <property type="term" value="F:ATP binding"/>
    <property type="evidence" value="ECO:0007669"/>
    <property type="project" value="UniProtKB-KW"/>
</dbReference>
<dbReference type="AlphaFoldDB" id="A0AAD7FA88"/>
<dbReference type="PROSITE" id="PS50893">
    <property type="entry name" value="ABC_TRANSPORTER_2"/>
    <property type="match status" value="1"/>
</dbReference>
<dbReference type="InterPro" id="IPR003593">
    <property type="entry name" value="AAA+_ATPase"/>
</dbReference>
<dbReference type="SMART" id="SM00382">
    <property type="entry name" value="AAA"/>
    <property type="match status" value="1"/>
</dbReference>
<gene>
    <name evidence="4" type="ORF">FB45DRAFT_843864</name>
</gene>